<evidence type="ECO:0000313" key="2">
    <source>
        <dbReference type="Proteomes" id="UP000219869"/>
    </source>
</evidence>
<sequence>MIENGMLIGNAHDSSANDSIGNCEGCSQEIYIGEEYLDFDGDYIHNSTECVEEYVVEHSITKVAGE</sequence>
<dbReference type="Proteomes" id="UP000219869">
    <property type="component" value="Unassembled WGS sequence"/>
</dbReference>
<organism evidence="1 2">
    <name type="scientific">Bacillus cereus</name>
    <dbReference type="NCBI Taxonomy" id="1396"/>
    <lineage>
        <taxon>Bacteria</taxon>
        <taxon>Bacillati</taxon>
        <taxon>Bacillota</taxon>
        <taxon>Bacilli</taxon>
        <taxon>Bacillales</taxon>
        <taxon>Bacillaceae</taxon>
        <taxon>Bacillus</taxon>
        <taxon>Bacillus cereus group</taxon>
    </lineage>
</organism>
<dbReference type="AlphaFoldDB" id="A0A9X6YQM9"/>
<proteinExistence type="predicted"/>
<comment type="caution">
    <text evidence="1">The sequence shown here is derived from an EMBL/GenBank/DDBJ whole genome shotgun (WGS) entry which is preliminary data.</text>
</comment>
<gene>
    <name evidence="1" type="ORF">CN475_22000</name>
</gene>
<evidence type="ECO:0000313" key="1">
    <source>
        <dbReference type="EMBL" id="PEQ84218.1"/>
    </source>
</evidence>
<protein>
    <submittedName>
        <fullName evidence="1">Uncharacterized protein</fullName>
    </submittedName>
</protein>
<accession>A0A9X6YQM9</accession>
<dbReference type="EMBL" id="NTXW01000040">
    <property type="protein sequence ID" value="PEQ84218.1"/>
    <property type="molecule type" value="Genomic_DNA"/>
</dbReference>
<dbReference type="RefSeq" id="WP_098255098.1">
    <property type="nucleotide sequence ID" value="NZ_MVFX01000020.1"/>
</dbReference>
<name>A0A9X6YQM9_BACCE</name>
<reference evidence="1 2" key="1">
    <citation type="submission" date="2017-09" db="EMBL/GenBank/DDBJ databases">
        <title>Large-scale bioinformatics analysis of Bacillus genomes uncovers conserved roles of natural products in bacterial physiology.</title>
        <authorList>
            <consortium name="Agbiome Team Llc"/>
            <person name="Bleich R.M."/>
            <person name="Kirk G.J."/>
            <person name="Santa Maria K.C."/>
            <person name="Allen S.E."/>
            <person name="Farag S."/>
            <person name="Shank E.A."/>
            <person name="Bowers A."/>
        </authorList>
    </citation>
    <scope>NUCLEOTIDE SEQUENCE [LARGE SCALE GENOMIC DNA]</scope>
    <source>
        <strain evidence="1 2">AFS006334</strain>
    </source>
</reference>